<keyword evidence="3" id="KW-1185">Reference proteome</keyword>
<dbReference type="Proteomes" id="UP000016933">
    <property type="component" value="Unassembled WGS sequence"/>
</dbReference>
<dbReference type="STRING" id="675120.N1PD23"/>
<sequence length="221" mass="25111">MPGLRKAALSLGLTHEKIYAKVGADGGRLYLGDVIGQAAAIRKKAAELQAVAEDEERQEKAQRVAEPKAKDDRAKSQRRAFLAEAMQMSDWDPTGTWSIQCEKLSKYDETAPQKLTMQIWRDDFRFDELHEDPDDSTNESEEDDGEDEAGKELEEDSHDPFDDEKIENYPWGKRSRSRKRPEEGAHLPRFHAKFHFAVVEGDMRILPARAQEAIVSEALLD</sequence>
<dbReference type="OrthoDB" id="3650363at2759"/>
<gene>
    <name evidence="2" type="ORF">DOTSEDRAFT_56459</name>
</gene>
<organism evidence="2 3">
    <name type="scientific">Dothistroma septosporum (strain NZE10 / CBS 128990)</name>
    <name type="common">Red band needle blight fungus</name>
    <name type="synonym">Mycosphaerella pini</name>
    <dbReference type="NCBI Taxonomy" id="675120"/>
    <lineage>
        <taxon>Eukaryota</taxon>
        <taxon>Fungi</taxon>
        <taxon>Dikarya</taxon>
        <taxon>Ascomycota</taxon>
        <taxon>Pezizomycotina</taxon>
        <taxon>Dothideomycetes</taxon>
        <taxon>Dothideomycetidae</taxon>
        <taxon>Mycosphaerellales</taxon>
        <taxon>Mycosphaerellaceae</taxon>
        <taxon>Dothistroma</taxon>
    </lineage>
</organism>
<dbReference type="eggNOG" id="ENOG502T3NZ">
    <property type="taxonomic scope" value="Eukaryota"/>
</dbReference>
<dbReference type="HOGENOM" id="CLU_1250649_0_0_1"/>
<evidence type="ECO:0000313" key="3">
    <source>
        <dbReference type="Proteomes" id="UP000016933"/>
    </source>
</evidence>
<reference evidence="3" key="1">
    <citation type="journal article" date="2012" name="PLoS Genet.">
        <title>The genomes of the fungal plant pathogens Cladosporium fulvum and Dothistroma septosporum reveal adaptation to different hosts and lifestyles but also signatures of common ancestry.</title>
        <authorList>
            <person name="de Wit P.J.G.M."/>
            <person name="van der Burgt A."/>
            <person name="Oekmen B."/>
            <person name="Stergiopoulos I."/>
            <person name="Abd-Elsalam K.A."/>
            <person name="Aerts A.L."/>
            <person name="Bahkali A.H."/>
            <person name="Beenen H.G."/>
            <person name="Chettri P."/>
            <person name="Cox M.P."/>
            <person name="Datema E."/>
            <person name="de Vries R.P."/>
            <person name="Dhillon B."/>
            <person name="Ganley A.R."/>
            <person name="Griffiths S.A."/>
            <person name="Guo Y."/>
            <person name="Hamelin R.C."/>
            <person name="Henrissat B."/>
            <person name="Kabir M.S."/>
            <person name="Jashni M.K."/>
            <person name="Kema G."/>
            <person name="Klaubauf S."/>
            <person name="Lapidus A."/>
            <person name="Levasseur A."/>
            <person name="Lindquist E."/>
            <person name="Mehrabi R."/>
            <person name="Ohm R.A."/>
            <person name="Owen T.J."/>
            <person name="Salamov A."/>
            <person name="Schwelm A."/>
            <person name="Schijlen E."/>
            <person name="Sun H."/>
            <person name="van den Burg H.A."/>
            <person name="van Ham R.C.H.J."/>
            <person name="Zhang S."/>
            <person name="Goodwin S.B."/>
            <person name="Grigoriev I.V."/>
            <person name="Collemare J."/>
            <person name="Bradshaw R.E."/>
        </authorList>
    </citation>
    <scope>NUCLEOTIDE SEQUENCE [LARGE SCALE GENOMIC DNA]</scope>
    <source>
        <strain evidence="3">NZE10 / CBS 128990</strain>
    </source>
</reference>
<accession>N1PD23</accession>
<feature type="compositionally biased region" description="Basic and acidic residues" evidence="1">
    <location>
        <begin position="57"/>
        <end position="75"/>
    </location>
</feature>
<evidence type="ECO:0000256" key="1">
    <source>
        <dbReference type="SAM" id="MobiDB-lite"/>
    </source>
</evidence>
<feature type="compositionally biased region" description="Acidic residues" evidence="1">
    <location>
        <begin position="129"/>
        <end position="165"/>
    </location>
</feature>
<dbReference type="EMBL" id="KB446544">
    <property type="protein sequence ID" value="EME40212.1"/>
    <property type="molecule type" value="Genomic_DNA"/>
</dbReference>
<feature type="region of interest" description="Disordered" evidence="1">
    <location>
        <begin position="51"/>
        <end position="78"/>
    </location>
</feature>
<name>N1PD23_DOTSN</name>
<evidence type="ECO:0000313" key="2">
    <source>
        <dbReference type="EMBL" id="EME40212.1"/>
    </source>
</evidence>
<proteinExistence type="predicted"/>
<reference evidence="2 3" key="2">
    <citation type="journal article" date="2012" name="PLoS Pathog.">
        <title>Diverse lifestyles and strategies of plant pathogenesis encoded in the genomes of eighteen Dothideomycetes fungi.</title>
        <authorList>
            <person name="Ohm R.A."/>
            <person name="Feau N."/>
            <person name="Henrissat B."/>
            <person name="Schoch C.L."/>
            <person name="Horwitz B.A."/>
            <person name="Barry K.W."/>
            <person name="Condon B.J."/>
            <person name="Copeland A.C."/>
            <person name="Dhillon B."/>
            <person name="Glaser F."/>
            <person name="Hesse C.N."/>
            <person name="Kosti I."/>
            <person name="LaButti K."/>
            <person name="Lindquist E.A."/>
            <person name="Lucas S."/>
            <person name="Salamov A.A."/>
            <person name="Bradshaw R.E."/>
            <person name="Ciuffetti L."/>
            <person name="Hamelin R.C."/>
            <person name="Kema G.H.J."/>
            <person name="Lawrence C."/>
            <person name="Scott J.A."/>
            <person name="Spatafora J.W."/>
            <person name="Turgeon B.G."/>
            <person name="de Wit P.J.G.M."/>
            <person name="Zhong S."/>
            <person name="Goodwin S.B."/>
            <person name="Grigoriev I.V."/>
        </authorList>
    </citation>
    <scope>NUCLEOTIDE SEQUENCE [LARGE SCALE GENOMIC DNA]</scope>
    <source>
        <strain evidence="3">NZE10 / CBS 128990</strain>
    </source>
</reference>
<feature type="region of interest" description="Disordered" evidence="1">
    <location>
        <begin position="128"/>
        <end position="184"/>
    </location>
</feature>
<dbReference type="AlphaFoldDB" id="N1PD23"/>
<protein>
    <submittedName>
        <fullName evidence="2">Uncharacterized protein</fullName>
    </submittedName>
</protein>